<dbReference type="EMBL" id="JBHUGA010000003">
    <property type="protein sequence ID" value="MFD1845173.1"/>
    <property type="molecule type" value="Genomic_DNA"/>
</dbReference>
<reference evidence="2" key="1">
    <citation type="journal article" date="2019" name="Int. J. Syst. Evol. Microbiol.">
        <title>The Global Catalogue of Microorganisms (GCM) 10K type strain sequencing project: providing services to taxonomists for standard genome sequencing and annotation.</title>
        <authorList>
            <consortium name="The Broad Institute Genomics Platform"/>
            <consortium name="The Broad Institute Genome Sequencing Center for Infectious Disease"/>
            <person name="Wu L."/>
            <person name="Ma J."/>
        </authorList>
    </citation>
    <scope>NUCLEOTIDE SEQUENCE [LARGE SCALE GENOMIC DNA]</scope>
    <source>
        <strain evidence="2">JCM 11496</strain>
    </source>
</reference>
<evidence type="ECO:0000313" key="2">
    <source>
        <dbReference type="Proteomes" id="UP001597307"/>
    </source>
</evidence>
<proteinExistence type="predicted"/>
<dbReference type="Pfam" id="PF13238">
    <property type="entry name" value="AAA_18"/>
    <property type="match status" value="1"/>
</dbReference>
<organism evidence="1 2">
    <name type="scientific">Arthrobacter flavus</name>
    <dbReference type="NCBI Taxonomy" id="95172"/>
    <lineage>
        <taxon>Bacteria</taxon>
        <taxon>Bacillati</taxon>
        <taxon>Actinomycetota</taxon>
        <taxon>Actinomycetes</taxon>
        <taxon>Micrococcales</taxon>
        <taxon>Micrococcaceae</taxon>
        <taxon>Arthrobacter</taxon>
    </lineage>
</organism>
<dbReference type="Gene3D" id="3.40.50.300">
    <property type="entry name" value="P-loop containing nucleotide triphosphate hydrolases"/>
    <property type="match status" value="1"/>
</dbReference>
<accession>A0ABW4Q3B2</accession>
<keyword evidence="2" id="KW-1185">Reference proteome</keyword>
<protein>
    <submittedName>
        <fullName evidence="1">AAA family ATPase</fullName>
    </submittedName>
</protein>
<dbReference type="Proteomes" id="UP001597307">
    <property type="component" value="Unassembled WGS sequence"/>
</dbReference>
<dbReference type="RefSeq" id="WP_343877194.1">
    <property type="nucleotide sequence ID" value="NZ_BAAAIJ010000003.1"/>
</dbReference>
<evidence type="ECO:0000313" key="1">
    <source>
        <dbReference type="EMBL" id="MFD1845173.1"/>
    </source>
</evidence>
<sequence>MGVEGVAIFVNGTVGVGKTTTVDAMSDLLAGKLIPHAVIDLDRIRQAWPAAEEDPFNHRLELLNLEALVSNYRAAGMTTLVIAGVIEKKTAVAQYEEILEQWQLIVVRLTATELVRKRRIEARHIADPVGRDWHLQRTIELEAVLDAANLNEVLIDTSHESPSEVAQRVFDAAEKNAPI</sequence>
<dbReference type="SUPFAM" id="SSF52540">
    <property type="entry name" value="P-loop containing nucleoside triphosphate hydrolases"/>
    <property type="match status" value="1"/>
</dbReference>
<dbReference type="InterPro" id="IPR027417">
    <property type="entry name" value="P-loop_NTPase"/>
</dbReference>
<comment type="caution">
    <text evidence="1">The sequence shown here is derived from an EMBL/GenBank/DDBJ whole genome shotgun (WGS) entry which is preliminary data.</text>
</comment>
<gene>
    <name evidence="1" type="ORF">ACFSFX_01000</name>
</gene>
<name>A0ABW4Q3B2_9MICC</name>